<reference evidence="2 3" key="1">
    <citation type="submission" date="2015-03" db="EMBL/GenBank/DDBJ databases">
        <authorList>
            <person name="Murphy D."/>
        </authorList>
    </citation>
    <scope>NUCLEOTIDE SEQUENCE [LARGE SCALE GENOMIC DNA]</scope>
    <source>
        <strain evidence="2 3">D16</strain>
    </source>
</reference>
<proteinExistence type="predicted"/>
<evidence type="ECO:0000256" key="1">
    <source>
        <dbReference type="SAM" id="MobiDB-lite"/>
    </source>
</evidence>
<evidence type="ECO:0000313" key="2">
    <source>
        <dbReference type="EMBL" id="CQD25070.1"/>
    </source>
</evidence>
<dbReference type="Proteomes" id="UP000182227">
    <property type="component" value="Unassembled WGS sequence"/>
</dbReference>
<name>A0A0U1E1I7_9MYCO</name>
<sequence length="159" mass="18094">MANSRVSKAARKAAREAAAAAQEEQARRQKANVEDLARFFTAKQRVDDVDDWLAERVEELKVRAAQRRDEERTACGVALKAMQDRGESVREIARMAGVGEKMVRELIKLAVEPAAEPAPPRSRTTRPMRRRSRTRGRRPTRTRRAASRCALPVDRTCRW</sequence>
<gene>
    <name evidence="2" type="ORF">BN970_06868</name>
</gene>
<protein>
    <submittedName>
        <fullName evidence="2">Uncharacterized protein</fullName>
    </submittedName>
</protein>
<feature type="region of interest" description="Disordered" evidence="1">
    <location>
        <begin position="112"/>
        <end position="148"/>
    </location>
</feature>
<evidence type="ECO:0000313" key="3">
    <source>
        <dbReference type="Proteomes" id="UP000182227"/>
    </source>
</evidence>
<dbReference type="EMBL" id="CTEF01000009">
    <property type="protein sequence ID" value="CQD25070.1"/>
    <property type="molecule type" value="Genomic_DNA"/>
</dbReference>
<accession>A0A0U1E1I7</accession>
<feature type="compositionally biased region" description="Basic residues" evidence="1">
    <location>
        <begin position="123"/>
        <end position="146"/>
    </location>
</feature>
<organism evidence="2 3">
    <name type="scientific">Mycolicibacterium conceptionense</name>
    <dbReference type="NCBI Taxonomy" id="451644"/>
    <lineage>
        <taxon>Bacteria</taxon>
        <taxon>Bacillati</taxon>
        <taxon>Actinomycetota</taxon>
        <taxon>Actinomycetes</taxon>
        <taxon>Mycobacteriales</taxon>
        <taxon>Mycobacteriaceae</taxon>
        <taxon>Mycolicibacterium</taxon>
    </lineage>
</organism>
<dbReference type="AlphaFoldDB" id="A0A0U1E1I7"/>